<keyword evidence="8 9" id="KW-0472">Membrane</keyword>
<evidence type="ECO:0000256" key="1">
    <source>
        <dbReference type="ARBA" id="ARBA00004141"/>
    </source>
</evidence>
<reference evidence="11 12" key="1">
    <citation type="journal article" date="2014" name="Mol. Biol. Evol.">
        <title>Massive expansion of Ubiquitination-related gene families within the Chlamydiae.</title>
        <authorList>
            <person name="Domman D."/>
            <person name="Collingro A."/>
            <person name="Lagkouvardos I."/>
            <person name="Gehre L."/>
            <person name="Weinmaier T."/>
            <person name="Rattei T."/>
            <person name="Subtil A."/>
            <person name="Horn M."/>
        </authorList>
    </citation>
    <scope>NUCLEOTIDE SEQUENCE [LARGE SCALE GENOMIC DNA]</scope>
    <source>
        <strain evidence="11 12">EI2</strain>
    </source>
</reference>
<comment type="subcellular location">
    <subcellularLocation>
        <location evidence="1">Membrane</location>
        <topology evidence="1">Multi-pass membrane protein</topology>
    </subcellularLocation>
</comment>
<dbReference type="SUPFAM" id="SSF51735">
    <property type="entry name" value="NAD(P)-binding Rossmann-fold domains"/>
    <property type="match status" value="1"/>
</dbReference>
<keyword evidence="3" id="KW-0813">Transport</keyword>
<dbReference type="InterPro" id="IPR006153">
    <property type="entry name" value="Cation/H_exchanger_TM"/>
</dbReference>
<feature type="transmembrane region" description="Helical" evidence="9">
    <location>
        <begin position="12"/>
        <end position="31"/>
    </location>
</feature>
<dbReference type="InterPro" id="IPR006036">
    <property type="entry name" value="K_uptake_TrkA"/>
</dbReference>
<dbReference type="GO" id="GO:0015297">
    <property type="term" value="F:antiporter activity"/>
    <property type="evidence" value="ECO:0007669"/>
    <property type="project" value="InterPro"/>
</dbReference>
<evidence type="ECO:0000256" key="9">
    <source>
        <dbReference type="SAM" id="Phobius"/>
    </source>
</evidence>
<keyword evidence="5 9" id="KW-0812">Transmembrane</keyword>
<evidence type="ECO:0000256" key="4">
    <source>
        <dbReference type="ARBA" id="ARBA00022538"/>
    </source>
</evidence>
<dbReference type="PANTHER" id="PTHR42751">
    <property type="entry name" value="SODIUM/HYDROGEN EXCHANGER FAMILY/TRKA DOMAIN PROTEIN"/>
    <property type="match status" value="1"/>
</dbReference>
<comment type="caution">
    <text evidence="11">The sequence shown here is derived from an EMBL/GenBank/DDBJ whole genome shotgun (WGS) entry which is preliminary data.</text>
</comment>
<feature type="transmembrane region" description="Helical" evidence="9">
    <location>
        <begin position="285"/>
        <end position="302"/>
    </location>
</feature>
<feature type="transmembrane region" description="Helical" evidence="9">
    <location>
        <begin position="63"/>
        <end position="81"/>
    </location>
</feature>
<dbReference type="PATRIC" id="fig|362787.3.peg.413"/>
<protein>
    <submittedName>
        <fullName evidence="11">Inner membrane protein YbaL</fullName>
    </submittedName>
</protein>
<evidence type="ECO:0000256" key="3">
    <source>
        <dbReference type="ARBA" id="ARBA00022448"/>
    </source>
</evidence>
<dbReference type="RefSeq" id="WP_162180800.1">
    <property type="nucleotide sequence ID" value="NZ_JSAN01000029.1"/>
</dbReference>
<dbReference type="AlphaFoldDB" id="A0A0C1K2A0"/>
<dbReference type="GO" id="GO:0015079">
    <property type="term" value="F:potassium ion transmembrane transporter activity"/>
    <property type="evidence" value="ECO:0007669"/>
    <property type="project" value="InterPro"/>
</dbReference>
<keyword evidence="6" id="KW-0630">Potassium</keyword>
<dbReference type="Gene3D" id="3.40.50.720">
    <property type="entry name" value="NAD(P)-binding Rossmann-like Domain"/>
    <property type="match status" value="1"/>
</dbReference>
<dbReference type="InterPro" id="IPR038770">
    <property type="entry name" value="Na+/solute_symporter_sf"/>
</dbReference>
<feature type="transmembrane region" description="Helical" evidence="9">
    <location>
        <begin position="338"/>
        <end position="357"/>
    </location>
</feature>
<feature type="transmembrane region" description="Helical" evidence="9">
    <location>
        <begin position="369"/>
        <end position="389"/>
    </location>
</feature>
<dbReference type="PRINTS" id="PR00335">
    <property type="entry name" value="KUPTAKETRKA"/>
</dbReference>
<evidence type="ECO:0000256" key="5">
    <source>
        <dbReference type="ARBA" id="ARBA00022692"/>
    </source>
</evidence>
<keyword evidence="4" id="KW-0406">Ion transport</keyword>
<dbReference type="Pfam" id="PF00999">
    <property type="entry name" value="Na_H_Exchanger"/>
    <property type="match status" value="1"/>
</dbReference>
<feature type="domain" description="RCK N-terminal" evidence="10">
    <location>
        <begin position="420"/>
        <end position="539"/>
    </location>
</feature>
<dbReference type="Proteomes" id="UP000031465">
    <property type="component" value="Unassembled WGS sequence"/>
</dbReference>
<dbReference type="Pfam" id="PF02254">
    <property type="entry name" value="TrkA_N"/>
    <property type="match status" value="1"/>
</dbReference>
<keyword evidence="7 9" id="KW-1133">Transmembrane helix</keyword>
<evidence type="ECO:0000313" key="12">
    <source>
        <dbReference type="Proteomes" id="UP000031465"/>
    </source>
</evidence>
<evidence type="ECO:0000256" key="6">
    <source>
        <dbReference type="ARBA" id="ARBA00022958"/>
    </source>
</evidence>
<sequence>MVNSMDSHNLKIVLILAFGFSLAGILGYITHRLKLSPILGYLLAGYIIGPYSPGFVADVNVSEQLAEIGVVLMLFGVGLHLKWEDLVNVKNIAIPGAIGQTLVAAACGAWIVYAIGWPIEVGIIVGLAIGVASTVVLVRVLSDNHLLDTLEGHVSIGWLIVEDILTVIVLILLPVISTFAKEGNLPLIELLETLGWTVFKFLLLALVMFTFGKKIVTFILMHIARLRSHELFTLALLALTFMIAVASALVFGTSIALGAFIAGMVIGQTHVKHQAAANALPMKDAFAVIFFLTVGMIFNPMAIMENFTLFIGILAIVVVIKPLAAFLIVVIMRYPVKVALTVALALAQIGEFSFILGEEAIKFHLLPDEGYDIIVACALISISINPLLFKGINFLQNSIESVQNTYNPLVPNDIPPVFHSLHAIVIGFGPLGRAIAQTLEQQNFDVTVIDQNVDTIAFLSDSHQRAVFGDATLPTILEDAHIKDADLLLITVPSLNTTLKIIQVAQPLNSEMKILARANYLTDQQKLQNLNIQSVCSEEETKQAFIKMVDQIVKEELEA</sequence>
<evidence type="ECO:0000256" key="7">
    <source>
        <dbReference type="ARBA" id="ARBA00022989"/>
    </source>
</evidence>
<organism evidence="11 12">
    <name type="scientific">Candidatus Protochlamydia amoebophila</name>
    <dbReference type="NCBI Taxonomy" id="362787"/>
    <lineage>
        <taxon>Bacteria</taxon>
        <taxon>Pseudomonadati</taxon>
        <taxon>Chlamydiota</taxon>
        <taxon>Chlamydiia</taxon>
        <taxon>Parachlamydiales</taxon>
        <taxon>Parachlamydiaceae</taxon>
        <taxon>Candidatus Protochlamydia</taxon>
    </lineage>
</organism>
<comment type="similarity">
    <text evidence="2">Belongs to the monovalent cation:proton antiporter 2 (CPA2) transporter (TC 2.A.37) family.</text>
</comment>
<feature type="transmembrane region" description="Helical" evidence="9">
    <location>
        <begin position="232"/>
        <end position="265"/>
    </location>
</feature>
<feature type="transmembrane region" description="Helical" evidence="9">
    <location>
        <begin position="121"/>
        <end position="142"/>
    </location>
</feature>
<dbReference type="InterPro" id="IPR003148">
    <property type="entry name" value="RCK_N"/>
</dbReference>
<feature type="transmembrane region" description="Helical" evidence="9">
    <location>
        <begin position="309"/>
        <end position="332"/>
    </location>
</feature>
<evidence type="ECO:0000313" key="11">
    <source>
        <dbReference type="EMBL" id="KIC73497.1"/>
    </source>
</evidence>
<dbReference type="Gene3D" id="1.20.1530.20">
    <property type="match status" value="1"/>
</dbReference>
<proteinExistence type="inferred from homology"/>
<evidence type="ECO:0000259" key="10">
    <source>
        <dbReference type="PROSITE" id="PS51201"/>
    </source>
</evidence>
<dbReference type="PANTHER" id="PTHR42751:SF1">
    <property type="entry name" value="CATION_PROTON ANTIPORTER YBAL-RELATED"/>
    <property type="match status" value="1"/>
</dbReference>
<evidence type="ECO:0000256" key="8">
    <source>
        <dbReference type="ARBA" id="ARBA00023136"/>
    </source>
</evidence>
<evidence type="ECO:0000256" key="2">
    <source>
        <dbReference type="ARBA" id="ARBA00005551"/>
    </source>
</evidence>
<dbReference type="InterPro" id="IPR036291">
    <property type="entry name" value="NAD(P)-bd_dom_sf"/>
</dbReference>
<keyword evidence="4" id="KW-0633">Potassium transport</keyword>
<gene>
    <name evidence="11" type="primary">ybaL</name>
    <name evidence="11" type="ORF">DB44_BF00220</name>
</gene>
<feature type="transmembrane region" description="Helical" evidence="9">
    <location>
        <begin position="93"/>
        <end position="115"/>
    </location>
</feature>
<dbReference type="GO" id="GO:1902600">
    <property type="term" value="P:proton transmembrane transport"/>
    <property type="evidence" value="ECO:0007669"/>
    <property type="project" value="InterPro"/>
</dbReference>
<dbReference type="GO" id="GO:0005886">
    <property type="term" value="C:plasma membrane"/>
    <property type="evidence" value="ECO:0007669"/>
    <property type="project" value="InterPro"/>
</dbReference>
<dbReference type="EMBL" id="JSAN01000029">
    <property type="protein sequence ID" value="KIC73497.1"/>
    <property type="molecule type" value="Genomic_DNA"/>
</dbReference>
<dbReference type="PROSITE" id="PS51201">
    <property type="entry name" value="RCK_N"/>
    <property type="match status" value="1"/>
</dbReference>
<feature type="transmembrane region" description="Helical" evidence="9">
    <location>
        <begin position="38"/>
        <end position="57"/>
    </location>
</feature>
<name>A0A0C1K2A0_9BACT</name>
<feature type="transmembrane region" description="Helical" evidence="9">
    <location>
        <begin position="154"/>
        <end position="173"/>
    </location>
</feature>
<accession>A0A0C1K2A0</accession>